<feature type="transmembrane region" description="Helical" evidence="9">
    <location>
        <begin position="257"/>
        <end position="282"/>
    </location>
</feature>
<feature type="transmembrane region" description="Helical" evidence="9">
    <location>
        <begin position="55"/>
        <end position="75"/>
    </location>
</feature>
<dbReference type="Proteomes" id="UP001162834">
    <property type="component" value="Chromosome"/>
</dbReference>
<dbReference type="EMBL" id="CP087164">
    <property type="protein sequence ID" value="UGS35915.1"/>
    <property type="molecule type" value="Genomic_DNA"/>
</dbReference>
<dbReference type="GO" id="GO:0008519">
    <property type="term" value="F:ammonium channel activity"/>
    <property type="evidence" value="ECO:0007669"/>
    <property type="project" value="InterPro"/>
</dbReference>
<comment type="subcellular location">
    <subcellularLocation>
        <location evidence="1">Membrane</location>
        <topology evidence="1">Multi-pass membrane protein</topology>
    </subcellularLocation>
</comment>
<dbReference type="GO" id="GO:0005886">
    <property type="term" value="C:plasma membrane"/>
    <property type="evidence" value="ECO:0007669"/>
    <property type="project" value="TreeGrafter"/>
</dbReference>
<evidence type="ECO:0000256" key="8">
    <source>
        <dbReference type="SAM" id="MobiDB-lite"/>
    </source>
</evidence>
<dbReference type="GO" id="GO:0097272">
    <property type="term" value="P:ammonium homeostasis"/>
    <property type="evidence" value="ECO:0007669"/>
    <property type="project" value="TreeGrafter"/>
</dbReference>
<dbReference type="AlphaFoldDB" id="A0A9E6XWZ6"/>
<feature type="compositionally biased region" description="Low complexity" evidence="8">
    <location>
        <begin position="449"/>
        <end position="458"/>
    </location>
</feature>
<feature type="transmembrane region" description="Helical" evidence="9">
    <location>
        <begin position="118"/>
        <end position="138"/>
    </location>
</feature>
<feature type="transmembrane region" description="Helical" evidence="9">
    <location>
        <begin position="393"/>
        <end position="416"/>
    </location>
</feature>
<keyword evidence="5 9" id="KW-1133">Transmembrane helix</keyword>
<evidence type="ECO:0000256" key="5">
    <source>
        <dbReference type="ARBA" id="ARBA00022989"/>
    </source>
</evidence>
<evidence type="ECO:0000256" key="7">
    <source>
        <dbReference type="ARBA" id="ARBA00023177"/>
    </source>
</evidence>
<evidence type="ECO:0000313" key="12">
    <source>
        <dbReference type="Proteomes" id="UP001162834"/>
    </source>
</evidence>
<dbReference type="InterPro" id="IPR029020">
    <property type="entry name" value="Ammonium/urea_transptr"/>
</dbReference>
<gene>
    <name evidence="11" type="ORF">DSM104329_02312</name>
</gene>
<feature type="transmembrane region" description="Helical" evidence="9">
    <location>
        <begin position="227"/>
        <end position="251"/>
    </location>
</feature>
<evidence type="ECO:0000256" key="2">
    <source>
        <dbReference type="ARBA" id="ARBA00005887"/>
    </source>
</evidence>
<evidence type="ECO:0000256" key="3">
    <source>
        <dbReference type="ARBA" id="ARBA00022448"/>
    </source>
</evidence>
<evidence type="ECO:0000256" key="1">
    <source>
        <dbReference type="ARBA" id="ARBA00004141"/>
    </source>
</evidence>
<keyword evidence="4 9" id="KW-0812">Transmembrane</keyword>
<accession>A0A9E6XWZ6</accession>
<keyword evidence="12" id="KW-1185">Reference proteome</keyword>
<evidence type="ECO:0000256" key="6">
    <source>
        <dbReference type="ARBA" id="ARBA00023136"/>
    </source>
</evidence>
<feature type="transmembrane region" description="Helical" evidence="9">
    <location>
        <begin position="294"/>
        <end position="312"/>
    </location>
</feature>
<name>A0A9E6XWZ6_9ACTN</name>
<feature type="transmembrane region" description="Helical" evidence="9">
    <location>
        <begin position="348"/>
        <end position="368"/>
    </location>
</feature>
<feature type="transmembrane region" description="Helical" evidence="9">
    <location>
        <begin position="318"/>
        <end position="336"/>
    </location>
</feature>
<protein>
    <recommendedName>
        <fullName evidence="10">Ammonium transporter AmtB-like domain-containing protein</fullName>
    </recommendedName>
</protein>
<evidence type="ECO:0000256" key="4">
    <source>
        <dbReference type="ARBA" id="ARBA00022692"/>
    </source>
</evidence>
<dbReference type="KEGG" id="sbae:DSM104329_02312"/>
<evidence type="ECO:0000259" key="10">
    <source>
        <dbReference type="Pfam" id="PF00909"/>
    </source>
</evidence>
<feature type="transmembrane region" description="Helical" evidence="9">
    <location>
        <begin position="150"/>
        <end position="168"/>
    </location>
</feature>
<dbReference type="PANTHER" id="PTHR11730">
    <property type="entry name" value="AMMONIUM TRANSPORTER"/>
    <property type="match status" value="1"/>
</dbReference>
<organism evidence="11 12">
    <name type="scientific">Capillimicrobium parvum</name>
    <dbReference type="NCBI Taxonomy" id="2884022"/>
    <lineage>
        <taxon>Bacteria</taxon>
        <taxon>Bacillati</taxon>
        <taxon>Actinomycetota</taxon>
        <taxon>Thermoleophilia</taxon>
        <taxon>Solirubrobacterales</taxon>
        <taxon>Capillimicrobiaceae</taxon>
        <taxon>Capillimicrobium</taxon>
    </lineage>
</organism>
<keyword evidence="6 9" id="KW-0472">Membrane</keyword>
<dbReference type="Pfam" id="PF00909">
    <property type="entry name" value="Ammonium_transp"/>
    <property type="match status" value="1"/>
</dbReference>
<feature type="region of interest" description="Disordered" evidence="8">
    <location>
        <begin position="449"/>
        <end position="478"/>
    </location>
</feature>
<dbReference type="PANTHER" id="PTHR11730:SF6">
    <property type="entry name" value="AMMONIUM TRANSPORTER"/>
    <property type="match status" value="1"/>
</dbReference>
<feature type="domain" description="Ammonium transporter AmtB-like" evidence="10">
    <location>
        <begin position="19"/>
        <end position="438"/>
    </location>
</feature>
<keyword evidence="7" id="KW-0924">Ammonia transport</keyword>
<evidence type="ECO:0000313" key="11">
    <source>
        <dbReference type="EMBL" id="UGS35915.1"/>
    </source>
</evidence>
<reference evidence="11" key="1">
    <citation type="journal article" date="2022" name="Int. J. Syst. Evol. Microbiol.">
        <title>Pseudomonas aegrilactucae sp. nov. and Pseudomonas morbosilactucae sp. nov., pathogens causing bacterial rot of lettuce in Japan.</title>
        <authorList>
            <person name="Sawada H."/>
            <person name="Fujikawa T."/>
            <person name="Satou M."/>
        </authorList>
    </citation>
    <scope>NUCLEOTIDE SEQUENCE</scope>
    <source>
        <strain evidence="11">0166_1</strain>
    </source>
</reference>
<keyword evidence="3" id="KW-0813">Transport</keyword>
<feature type="transmembrane region" description="Helical" evidence="9">
    <location>
        <begin position="188"/>
        <end position="206"/>
    </location>
</feature>
<dbReference type="RefSeq" id="WP_259315594.1">
    <property type="nucleotide sequence ID" value="NZ_CP087164.1"/>
</dbReference>
<proteinExistence type="inferred from homology"/>
<evidence type="ECO:0000256" key="9">
    <source>
        <dbReference type="SAM" id="Phobius"/>
    </source>
</evidence>
<comment type="similarity">
    <text evidence="2">Belongs to the ammonia transporter channel (TC 1.A.11.2) family.</text>
</comment>
<dbReference type="SUPFAM" id="SSF111352">
    <property type="entry name" value="Ammonium transporter"/>
    <property type="match status" value="1"/>
</dbReference>
<dbReference type="InterPro" id="IPR024041">
    <property type="entry name" value="NH4_transpt_AmtB-like_dom"/>
</dbReference>
<dbReference type="Gene3D" id="1.10.3430.10">
    <property type="entry name" value="Ammonium transporter AmtB like domains"/>
    <property type="match status" value="1"/>
</dbReference>
<feature type="transmembrane region" description="Helical" evidence="9">
    <location>
        <begin position="13"/>
        <end position="34"/>
    </location>
</feature>
<sequence>MFAVFKEQVSIDIFALDIFYVLAVICLFLVVAAFGLIDSGLVRRKNLLDTWVQKILASLFAGLAFIIVGFGIWNWQFNEAFGVANPLSEAIKSWWLGGTNMTEFAGNLDPKLVPESDVLQIFSVFFIVYAAAMAALIHSAGLERVKAVPIYILSIAAGGIVMPFLAYLTWGSVSPLTNAGVHDYVGNFSFYIFVGVWALILAWRAGPRLGVHTPHPGTSGPLPHNMGRTAFGVVLLMFAIPFLVLGCGYFVPGVGYFGISVTSSGIGVVLLNIFMAFCGGAVTGAILAYWRHDAVWALLGPLAGYVSGTAGFDVFKPWEMLIVALFAPLIVFAGYKTMAKLKIDEQKVVPLALFGGIYGAIVVGFVKWHTATGGYFGLQGKYAPGNSQITPGWQLIGVGVAVGVAAISGLILIVGIEKTIGLRVKEADELEGLDSAYWGLPSAAETILPDGAPLTPAGATGGPGGRFATAGPLESPSE</sequence>